<name>S4XGV6_9CORY</name>
<dbReference type="eggNOG" id="ENOG5031MWM">
    <property type="taxonomic scope" value="Bacteria"/>
</dbReference>
<keyword evidence="4 7" id="KW-0812">Transmembrane</keyword>
<evidence type="ECO:0000256" key="2">
    <source>
        <dbReference type="ARBA" id="ARBA00011006"/>
    </source>
</evidence>
<keyword evidence="3" id="KW-1003">Cell membrane</keyword>
<dbReference type="Proteomes" id="UP000014809">
    <property type="component" value="Chromosome"/>
</dbReference>
<evidence type="ECO:0000256" key="4">
    <source>
        <dbReference type="ARBA" id="ARBA00022692"/>
    </source>
</evidence>
<dbReference type="STRING" id="1200352.A606_10900"/>
<evidence type="ECO:0000313" key="9">
    <source>
        <dbReference type="Proteomes" id="UP000014809"/>
    </source>
</evidence>
<dbReference type="RefSeq" id="WP_020442168.1">
    <property type="nucleotide sequence ID" value="NC_021663.1"/>
</dbReference>
<evidence type="ECO:0000256" key="6">
    <source>
        <dbReference type="ARBA" id="ARBA00023136"/>
    </source>
</evidence>
<dbReference type="KEGG" id="cter:A606_10900"/>
<evidence type="ECO:0008006" key="10">
    <source>
        <dbReference type="Google" id="ProtNLM"/>
    </source>
</evidence>
<sequence>METTVLALGSTPLLSFLAWIIFGLVVGLIVVLVLPEDARPPTVLLCGAGVVGALVGGWILALFGVDAVGNGLWFTVLTCLIGAVLAVGAVMKLGRQH</sequence>
<evidence type="ECO:0000313" key="8">
    <source>
        <dbReference type="EMBL" id="AGP31819.1"/>
    </source>
</evidence>
<gene>
    <name evidence="8" type="ORF">A606_10900</name>
</gene>
<feature type="transmembrane region" description="Helical" evidence="7">
    <location>
        <begin position="42"/>
        <end position="65"/>
    </location>
</feature>
<keyword evidence="6 7" id="KW-0472">Membrane</keyword>
<comment type="similarity">
    <text evidence="2">Belongs to the UPF0410 family.</text>
</comment>
<dbReference type="AlphaFoldDB" id="S4XGV6"/>
<feature type="transmembrane region" description="Helical" evidence="7">
    <location>
        <begin position="16"/>
        <end position="35"/>
    </location>
</feature>
<accession>S4XGV6</accession>
<dbReference type="GO" id="GO:0005886">
    <property type="term" value="C:plasma membrane"/>
    <property type="evidence" value="ECO:0007669"/>
    <property type="project" value="UniProtKB-SubCell"/>
</dbReference>
<comment type="subcellular location">
    <subcellularLocation>
        <location evidence="1">Cell membrane</location>
        <topology evidence="1">Multi-pass membrane protein</topology>
    </subcellularLocation>
</comment>
<dbReference type="HOGENOM" id="CLU_160040_2_3_11"/>
<dbReference type="PATRIC" id="fig|1200352.3.peg.2227"/>
<evidence type="ECO:0000256" key="3">
    <source>
        <dbReference type="ARBA" id="ARBA00022475"/>
    </source>
</evidence>
<organism evidence="8 9">
    <name type="scientific">Corynebacterium terpenotabidum Y-11</name>
    <dbReference type="NCBI Taxonomy" id="1200352"/>
    <lineage>
        <taxon>Bacteria</taxon>
        <taxon>Bacillati</taxon>
        <taxon>Actinomycetota</taxon>
        <taxon>Actinomycetes</taxon>
        <taxon>Mycobacteriales</taxon>
        <taxon>Corynebacteriaceae</taxon>
        <taxon>Corynebacterium</taxon>
    </lineage>
</organism>
<evidence type="ECO:0000256" key="5">
    <source>
        <dbReference type="ARBA" id="ARBA00022989"/>
    </source>
</evidence>
<dbReference type="Pfam" id="PF04226">
    <property type="entry name" value="Transgly_assoc"/>
    <property type="match status" value="1"/>
</dbReference>
<keyword evidence="9" id="KW-1185">Reference proteome</keyword>
<evidence type="ECO:0000256" key="1">
    <source>
        <dbReference type="ARBA" id="ARBA00004651"/>
    </source>
</evidence>
<evidence type="ECO:0000256" key="7">
    <source>
        <dbReference type="SAM" id="Phobius"/>
    </source>
</evidence>
<feature type="transmembrane region" description="Helical" evidence="7">
    <location>
        <begin position="71"/>
        <end position="91"/>
    </location>
</feature>
<protein>
    <recommendedName>
        <fullName evidence="10">GlsB/YeaQ/YmgE family stress response membrane protein</fullName>
    </recommendedName>
</protein>
<reference evidence="8 9" key="1">
    <citation type="submission" date="2012-06" db="EMBL/GenBank/DDBJ databases">
        <title>Complete genome sequence of Corynebacterium terpenotabidum Y-11 (=DSM 44721).</title>
        <authorList>
            <person name="Ruckert C."/>
            <person name="Albersmeier A."/>
            <person name="Al-Dilaimi A."/>
            <person name="Szczepanowski R."/>
            <person name="Kalinowski J."/>
        </authorList>
    </citation>
    <scope>NUCLEOTIDE SEQUENCE [LARGE SCALE GENOMIC DNA]</scope>
    <source>
        <strain evidence="8 9">Y-11</strain>
    </source>
</reference>
<dbReference type="EMBL" id="CP003696">
    <property type="protein sequence ID" value="AGP31819.1"/>
    <property type="molecule type" value="Genomic_DNA"/>
</dbReference>
<keyword evidence="5 7" id="KW-1133">Transmembrane helix</keyword>
<proteinExistence type="inferred from homology"/>
<dbReference type="InterPro" id="IPR007341">
    <property type="entry name" value="Transgly_assoc"/>
</dbReference>